<organism evidence="2 3">
    <name type="scientific">Leeuwenhoekiella blandensis (strain CECT 7118 / CCUG 51940 / KCTC 22103 / MED217)</name>
    <name type="common">Flavobacterium sp. (strain MED217)</name>
    <dbReference type="NCBI Taxonomy" id="398720"/>
    <lineage>
        <taxon>Bacteria</taxon>
        <taxon>Pseudomonadati</taxon>
        <taxon>Bacteroidota</taxon>
        <taxon>Flavobacteriia</taxon>
        <taxon>Flavobacteriales</taxon>
        <taxon>Flavobacteriaceae</taxon>
        <taxon>Leeuwenhoekiella</taxon>
    </lineage>
</organism>
<dbReference type="AlphaFoldDB" id="A3XKL2"/>
<reference evidence="2 3" key="1">
    <citation type="journal article" date="2007" name="Nature">
        <title>Light stimulates growth of proteorhodopsin-containing marine Flavobacteria.</title>
        <authorList>
            <person name="Gomez-Consarnau L."/>
            <person name="Gonzalez J.M."/>
            <person name="Coll-Llado M."/>
            <person name="Gourdon P."/>
            <person name="Pascher T."/>
            <person name="Neutze R."/>
            <person name="Pedros-Alio C."/>
            <person name="Pinhassi J."/>
        </authorList>
    </citation>
    <scope>NUCLEOTIDE SEQUENCE [LARGE SCALE GENOMIC DNA]</scope>
    <source>
        <strain evidence="2 3">MED217</strain>
    </source>
</reference>
<evidence type="ECO:0008006" key="4">
    <source>
        <dbReference type="Google" id="ProtNLM"/>
    </source>
</evidence>
<keyword evidence="1" id="KW-0472">Membrane</keyword>
<comment type="caution">
    <text evidence="2">The sequence shown here is derived from an EMBL/GenBank/DDBJ whole genome shotgun (WGS) entry which is preliminary data.</text>
</comment>
<dbReference type="eggNOG" id="ENOG5032SZF">
    <property type="taxonomic scope" value="Bacteria"/>
</dbReference>
<keyword evidence="3" id="KW-1185">Reference proteome</keyword>
<evidence type="ECO:0000313" key="3">
    <source>
        <dbReference type="Proteomes" id="UP000001601"/>
    </source>
</evidence>
<dbReference type="OrthoDB" id="9813911at2"/>
<name>A3XKL2_LEEBM</name>
<keyword evidence="1" id="KW-0812">Transmembrane</keyword>
<evidence type="ECO:0000256" key="1">
    <source>
        <dbReference type="SAM" id="Phobius"/>
    </source>
</evidence>
<proteinExistence type="predicted"/>
<dbReference type="STRING" id="398720.MED217_02155"/>
<feature type="transmembrane region" description="Helical" evidence="1">
    <location>
        <begin position="12"/>
        <end position="36"/>
    </location>
</feature>
<dbReference type="RefSeq" id="WP_009778826.1">
    <property type="nucleotide sequence ID" value="NZ_CH672395.1"/>
</dbReference>
<dbReference type="EMBL" id="AANC01000003">
    <property type="protein sequence ID" value="EAQ49915.1"/>
    <property type="molecule type" value="Genomic_DNA"/>
</dbReference>
<gene>
    <name evidence="2" type="ORF">MED217_02155</name>
</gene>
<dbReference type="Proteomes" id="UP000001601">
    <property type="component" value="Unassembled WGS sequence"/>
</dbReference>
<accession>A3XKL2</accession>
<sequence>MKTLLKLEELGALLLGVYLFSTLGLSWWWFIGLFFLPDIGMLGYLVNPKVGAWSYNLFHLKSLGVVLFLAGLFLELQYLELVGIVLFAHAAFDRIVGYGLKYERGFKFTHLGEIGN</sequence>
<dbReference type="Pfam" id="PF14079">
    <property type="entry name" value="DUF4260"/>
    <property type="match status" value="1"/>
</dbReference>
<protein>
    <recommendedName>
        <fullName evidence="4">DUF4260 domain-containing protein</fullName>
    </recommendedName>
</protein>
<evidence type="ECO:0000313" key="2">
    <source>
        <dbReference type="EMBL" id="EAQ49915.1"/>
    </source>
</evidence>
<dbReference type="InterPro" id="IPR025356">
    <property type="entry name" value="DUF4260"/>
</dbReference>
<keyword evidence="1" id="KW-1133">Transmembrane helix</keyword>
<dbReference type="HOGENOM" id="CLU_144225_0_0_10"/>